<evidence type="ECO:0000313" key="2">
    <source>
        <dbReference type="Proteomes" id="UP000297641"/>
    </source>
</evidence>
<dbReference type="EMBL" id="RQFT01000008">
    <property type="protein sequence ID" value="TGL06494.1"/>
    <property type="molecule type" value="Genomic_DNA"/>
</dbReference>
<comment type="caution">
    <text evidence="1">The sequence shown here is derived from an EMBL/GenBank/DDBJ whole genome shotgun (WGS) entry which is preliminary data.</text>
</comment>
<sequence length="220" mass="23774">MPGNVKDIGSISDLINGLRMVETKSVYVGILGNVDSDFIKIAAANEFGAIIKPKKGKFLAIPLVPEAKGKSPKAFGDLKLIRKKGSKGEAGGVLARVAGTNIEPIFALVKQVIIPERSFLRETFEQTSVLDAIREEAQFAIEDYFAGKIEAIQILHRIGLRMVAEIRNRIVDNDPALAPNSPLTLKLKKGSGPLRDSLRLFQAISYSIDGEIYSVSGGIA</sequence>
<dbReference type="AlphaFoldDB" id="A0A7I0HS24"/>
<dbReference type="Proteomes" id="UP000297641">
    <property type="component" value="Unassembled WGS sequence"/>
</dbReference>
<gene>
    <name evidence="1" type="ORF">EHQ43_08770</name>
</gene>
<evidence type="ECO:0000313" key="1">
    <source>
        <dbReference type="EMBL" id="TGL06494.1"/>
    </source>
</evidence>
<dbReference type="RefSeq" id="WP_135770852.1">
    <property type="nucleotide sequence ID" value="NZ_RQFT01000008.1"/>
</dbReference>
<protein>
    <submittedName>
        <fullName evidence="1">Uncharacterized protein</fullName>
    </submittedName>
</protein>
<name>A0A7I0HS24_9LEPT</name>
<accession>A0A7I0HS24</accession>
<reference evidence="1 2" key="1">
    <citation type="journal article" date="2019" name="PLoS Negl. Trop. Dis.">
        <title>Revisiting the worldwide diversity of Leptospira species in the environment.</title>
        <authorList>
            <person name="Vincent A.T."/>
            <person name="Schiettekatte O."/>
            <person name="Bourhy P."/>
            <person name="Veyrier F.J."/>
            <person name="Picardeau M."/>
        </authorList>
    </citation>
    <scope>NUCLEOTIDE SEQUENCE [LARGE SCALE GENOMIC DNA]</scope>
    <source>
        <strain evidence="1 2">201800273</strain>
    </source>
</reference>
<proteinExistence type="predicted"/>
<organism evidence="1 2">
    <name type="scientific">Leptospira bouyouniensis</name>
    <dbReference type="NCBI Taxonomy" id="2484911"/>
    <lineage>
        <taxon>Bacteria</taxon>
        <taxon>Pseudomonadati</taxon>
        <taxon>Spirochaetota</taxon>
        <taxon>Spirochaetia</taxon>
        <taxon>Leptospirales</taxon>
        <taxon>Leptospiraceae</taxon>
        <taxon>Leptospira</taxon>
    </lineage>
</organism>